<accession>A0A4R4SVF6</accession>
<dbReference type="AlphaFoldDB" id="A0A4R4SVF6"/>
<evidence type="ECO:0000256" key="2">
    <source>
        <dbReference type="ARBA" id="ARBA00023012"/>
    </source>
</evidence>
<dbReference type="EMBL" id="SMKI01000389">
    <property type="protein sequence ID" value="TDC68170.1"/>
    <property type="molecule type" value="Genomic_DNA"/>
</dbReference>
<dbReference type="InterPro" id="IPR001789">
    <property type="entry name" value="Sig_transdc_resp-reg_receiver"/>
</dbReference>
<dbReference type="GO" id="GO:0006355">
    <property type="term" value="P:regulation of DNA-templated transcription"/>
    <property type="evidence" value="ECO:0007669"/>
    <property type="project" value="InterPro"/>
</dbReference>
<feature type="DNA-binding region" description="OmpR/PhoB-type" evidence="5">
    <location>
        <begin position="155"/>
        <end position="249"/>
    </location>
</feature>
<evidence type="ECO:0000256" key="1">
    <source>
        <dbReference type="ARBA" id="ARBA00022553"/>
    </source>
</evidence>
<gene>
    <name evidence="9" type="ORF">E1283_27830</name>
</gene>
<dbReference type="InterPro" id="IPR039420">
    <property type="entry name" value="WalR-like"/>
</dbReference>
<dbReference type="GO" id="GO:0032993">
    <property type="term" value="C:protein-DNA complex"/>
    <property type="evidence" value="ECO:0007669"/>
    <property type="project" value="TreeGrafter"/>
</dbReference>
<dbReference type="Proteomes" id="UP000295345">
    <property type="component" value="Unassembled WGS sequence"/>
</dbReference>
<evidence type="ECO:0000256" key="4">
    <source>
        <dbReference type="PROSITE-ProRule" id="PRU00169"/>
    </source>
</evidence>
<dbReference type="Gene3D" id="6.10.250.690">
    <property type="match status" value="1"/>
</dbReference>
<evidence type="ECO:0000313" key="10">
    <source>
        <dbReference type="Proteomes" id="UP000295345"/>
    </source>
</evidence>
<protein>
    <submittedName>
        <fullName evidence="9">Response regulator transcription factor</fullName>
    </submittedName>
</protein>
<dbReference type="SUPFAM" id="SSF46894">
    <property type="entry name" value="C-terminal effector domain of the bipartite response regulators"/>
    <property type="match status" value="1"/>
</dbReference>
<keyword evidence="10" id="KW-1185">Reference proteome</keyword>
<dbReference type="InterPro" id="IPR011006">
    <property type="entry name" value="CheY-like_superfamily"/>
</dbReference>
<proteinExistence type="predicted"/>
<dbReference type="GO" id="GO:0000156">
    <property type="term" value="F:phosphorelay response regulator activity"/>
    <property type="evidence" value="ECO:0007669"/>
    <property type="project" value="TreeGrafter"/>
</dbReference>
<dbReference type="Pfam" id="PF00072">
    <property type="entry name" value="Response_reg"/>
    <property type="match status" value="1"/>
</dbReference>
<evidence type="ECO:0000313" key="9">
    <source>
        <dbReference type="EMBL" id="TDC68170.1"/>
    </source>
</evidence>
<reference evidence="9 10" key="1">
    <citation type="submission" date="2019-03" db="EMBL/GenBank/DDBJ databases">
        <title>Draft genome sequences of novel Actinobacteria.</title>
        <authorList>
            <person name="Sahin N."/>
            <person name="Ay H."/>
            <person name="Saygin H."/>
        </authorList>
    </citation>
    <scope>NUCLEOTIDE SEQUENCE [LARGE SCALE GENOMIC DNA]</scope>
    <source>
        <strain evidence="9 10">DSM 41900</strain>
    </source>
</reference>
<comment type="caution">
    <text evidence="9">The sequence shown here is derived from an EMBL/GenBank/DDBJ whole genome shotgun (WGS) entry which is preliminary data.</text>
</comment>
<evidence type="ECO:0000256" key="5">
    <source>
        <dbReference type="PROSITE-ProRule" id="PRU01091"/>
    </source>
</evidence>
<keyword evidence="2" id="KW-0902">Two-component regulatory system</keyword>
<keyword evidence="3 5" id="KW-0238">DNA-binding</keyword>
<comment type="caution">
    <text evidence="4">Lacks conserved residue(s) required for the propagation of feature annotation.</text>
</comment>
<evidence type="ECO:0000259" key="8">
    <source>
        <dbReference type="PROSITE" id="PS51755"/>
    </source>
</evidence>
<feature type="compositionally biased region" description="Low complexity" evidence="6">
    <location>
        <begin position="8"/>
        <end position="17"/>
    </location>
</feature>
<dbReference type="GO" id="GO:0005829">
    <property type="term" value="C:cytosol"/>
    <property type="evidence" value="ECO:0007669"/>
    <property type="project" value="TreeGrafter"/>
</dbReference>
<sequence length="259" mass="28403">MPTAEVSAGGPAALARGRPAKPTFPEGAGRGGTLRTLIVEPDDDAQTLGRTLERNGHEVRIAATGSQARPSFPWADLVLLELELPDIDGVMICREIRSGRDAAVIITSTRAAEVDKVLGLQSGSDDYLVKPFGTRELLARIEAVMRRVRHEPEQPRTVVRGPLRIDPVGHEVHVGTRQVHVTRKEFNLLYLLASSPDRVLSRERIMSEVWQDDWTASRTIDTHVSMLRRKLGSGQWIVTVRGVGFRLGNALAPVPPQPG</sequence>
<evidence type="ECO:0000256" key="3">
    <source>
        <dbReference type="ARBA" id="ARBA00023125"/>
    </source>
</evidence>
<name>A0A4R4SVF6_9ACTN</name>
<evidence type="ECO:0000256" key="6">
    <source>
        <dbReference type="SAM" id="MobiDB-lite"/>
    </source>
</evidence>
<dbReference type="Pfam" id="PF00486">
    <property type="entry name" value="Trans_reg_C"/>
    <property type="match status" value="1"/>
</dbReference>
<dbReference type="PROSITE" id="PS51755">
    <property type="entry name" value="OMPR_PHOB"/>
    <property type="match status" value="1"/>
</dbReference>
<feature type="region of interest" description="Disordered" evidence="6">
    <location>
        <begin position="1"/>
        <end position="33"/>
    </location>
</feature>
<dbReference type="InterPro" id="IPR001867">
    <property type="entry name" value="OmpR/PhoB-type_DNA-bd"/>
</dbReference>
<dbReference type="SUPFAM" id="SSF52172">
    <property type="entry name" value="CheY-like"/>
    <property type="match status" value="1"/>
</dbReference>
<feature type="domain" description="OmpR/PhoB-type" evidence="8">
    <location>
        <begin position="155"/>
        <end position="249"/>
    </location>
</feature>
<dbReference type="InterPro" id="IPR036388">
    <property type="entry name" value="WH-like_DNA-bd_sf"/>
</dbReference>
<dbReference type="Gene3D" id="3.40.50.2300">
    <property type="match status" value="1"/>
</dbReference>
<evidence type="ECO:0000259" key="7">
    <source>
        <dbReference type="PROSITE" id="PS50110"/>
    </source>
</evidence>
<dbReference type="OrthoDB" id="9801604at2"/>
<dbReference type="SMART" id="SM00862">
    <property type="entry name" value="Trans_reg_C"/>
    <property type="match status" value="1"/>
</dbReference>
<organism evidence="9 10">
    <name type="scientific">Streptomyces hainanensis</name>
    <dbReference type="NCBI Taxonomy" id="402648"/>
    <lineage>
        <taxon>Bacteria</taxon>
        <taxon>Bacillati</taxon>
        <taxon>Actinomycetota</taxon>
        <taxon>Actinomycetes</taxon>
        <taxon>Kitasatosporales</taxon>
        <taxon>Streptomycetaceae</taxon>
        <taxon>Streptomyces</taxon>
    </lineage>
</organism>
<dbReference type="SMART" id="SM00448">
    <property type="entry name" value="REC"/>
    <property type="match status" value="1"/>
</dbReference>
<dbReference type="PANTHER" id="PTHR48111:SF40">
    <property type="entry name" value="PHOSPHATE REGULON TRANSCRIPTIONAL REGULATORY PROTEIN PHOB"/>
    <property type="match status" value="1"/>
</dbReference>
<keyword evidence="1" id="KW-0597">Phosphoprotein</keyword>
<dbReference type="InterPro" id="IPR016032">
    <property type="entry name" value="Sig_transdc_resp-reg_C-effctor"/>
</dbReference>
<dbReference type="PROSITE" id="PS50110">
    <property type="entry name" value="RESPONSE_REGULATORY"/>
    <property type="match status" value="1"/>
</dbReference>
<dbReference type="GO" id="GO:0000976">
    <property type="term" value="F:transcription cis-regulatory region binding"/>
    <property type="evidence" value="ECO:0007669"/>
    <property type="project" value="TreeGrafter"/>
</dbReference>
<dbReference type="CDD" id="cd00383">
    <property type="entry name" value="trans_reg_C"/>
    <property type="match status" value="1"/>
</dbReference>
<feature type="domain" description="Response regulatory" evidence="7">
    <location>
        <begin position="35"/>
        <end position="145"/>
    </location>
</feature>
<dbReference type="PANTHER" id="PTHR48111">
    <property type="entry name" value="REGULATOR OF RPOS"/>
    <property type="match status" value="1"/>
</dbReference>
<dbReference type="Gene3D" id="1.10.10.10">
    <property type="entry name" value="Winged helix-like DNA-binding domain superfamily/Winged helix DNA-binding domain"/>
    <property type="match status" value="1"/>
</dbReference>